<evidence type="ECO:0000256" key="2">
    <source>
        <dbReference type="ARBA" id="ARBA00005335"/>
    </source>
</evidence>
<dbReference type="RefSeq" id="XP_017775932.1">
    <property type="nucleotide sequence ID" value="XM_017920443.1"/>
</dbReference>
<comment type="similarity">
    <text evidence="2">Belongs to the UPF0220 family.</text>
</comment>
<evidence type="ECO:0000256" key="6">
    <source>
        <dbReference type="SAM" id="Phobius"/>
    </source>
</evidence>
<evidence type="ECO:0000256" key="3">
    <source>
        <dbReference type="ARBA" id="ARBA00022692"/>
    </source>
</evidence>
<proteinExistence type="inferred from homology"/>
<keyword evidence="4 6" id="KW-1133">Transmembrane helix</keyword>
<feature type="transmembrane region" description="Helical" evidence="6">
    <location>
        <begin position="90"/>
        <end position="109"/>
    </location>
</feature>
<feature type="transmembrane region" description="Helical" evidence="6">
    <location>
        <begin position="14"/>
        <end position="35"/>
    </location>
</feature>
<dbReference type="GeneID" id="108562187"/>
<reference evidence="8" key="1">
    <citation type="submission" date="2025-08" db="UniProtKB">
        <authorList>
            <consortium name="RefSeq"/>
        </authorList>
    </citation>
    <scope>IDENTIFICATION</scope>
    <source>
        <tissue evidence="8">Whole Larva</tissue>
    </source>
</reference>
<name>A0ABM1MMY2_NICVS</name>
<keyword evidence="3 6" id="KW-0812">Transmembrane</keyword>
<comment type="subcellular location">
    <subcellularLocation>
        <location evidence="1">Membrane</location>
        <topology evidence="1">Multi-pass membrane protein</topology>
    </subcellularLocation>
</comment>
<dbReference type="Pfam" id="PF05255">
    <property type="entry name" value="UPF0220"/>
    <property type="match status" value="1"/>
</dbReference>
<sequence>MPCISIDCIRSRAFLNLMSASIAGLMFFVGWWLLIDVNCSYPDVIRSKPFYYLPGMGNTVGFFIFNIIPDSIITGDYTYSKRCTVCFGRFLAFIGLFLIFGSLISAFYICINDFLLNYATKLQWPGTDSA</sequence>
<accession>A0ABM1MMY2</accession>
<feature type="transmembrane region" description="Helical" evidence="6">
    <location>
        <begin position="50"/>
        <end position="69"/>
    </location>
</feature>
<dbReference type="PANTHER" id="PTHR13180">
    <property type="entry name" value="SMALL MEMBRANE PROTEIN-RELATED"/>
    <property type="match status" value="1"/>
</dbReference>
<evidence type="ECO:0000256" key="1">
    <source>
        <dbReference type="ARBA" id="ARBA00004141"/>
    </source>
</evidence>
<evidence type="ECO:0000256" key="5">
    <source>
        <dbReference type="ARBA" id="ARBA00023136"/>
    </source>
</evidence>
<dbReference type="Proteomes" id="UP000695000">
    <property type="component" value="Unplaced"/>
</dbReference>
<keyword evidence="7" id="KW-1185">Reference proteome</keyword>
<evidence type="ECO:0000313" key="7">
    <source>
        <dbReference type="Proteomes" id="UP000695000"/>
    </source>
</evidence>
<evidence type="ECO:0000313" key="8">
    <source>
        <dbReference type="RefSeq" id="XP_017775932.1"/>
    </source>
</evidence>
<organism evidence="7 8">
    <name type="scientific">Nicrophorus vespilloides</name>
    <name type="common">Boreal carrion beetle</name>
    <dbReference type="NCBI Taxonomy" id="110193"/>
    <lineage>
        <taxon>Eukaryota</taxon>
        <taxon>Metazoa</taxon>
        <taxon>Ecdysozoa</taxon>
        <taxon>Arthropoda</taxon>
        <taxon>Hexapoda</taxon>
        <taxon>Insecta</taxon>
        <taxon>Pterygota</taxon>
        <taxon>Neoptera</taxon>
        <taxon>Endopterygota</taxon>
        <taxon>Coleoptera</taxon>
        <taxon>Polyphaga</taxon>
        <taxon>Staphyliniformia</taxon>
        <taxon>Silphidae</taxon>
        <taxon>Nicrophorinae</taxon>
        <taxon>Nicrophorus</taxon>
    </lineage>
</organism>
<evidence type="ECO:0000256" key="4">
    <source>
        <dbReference type="ARBA" id="ARBA00022989"/>
    </source>
</evidence>
<protein>
    <submittedName>
        <fullName evidence="8">Transmembrane protein 50B-like</fullName>
    </submittedName>
</protein>
<gene>
    <name evidence="8" type="primary">LOC108562187</name>
</gene>
<keyword evidence="5 6" id="KW-0472">Membrane</keyword>
<dbReference type="InterPro" id="IPR007919">
    <property type="entry name" value="UPF0220"/>
</dbReference>